<dbReference type="PANTHER" id="PTHR43236:SF1">
    <property type="entry name" value="BLL7220 PROTEIN"/>
    <property type="match status" value="1"/>
</dbReference>
<dbReference type="Pfam" id="PF01381">
    <property type="entry name" value="HTH_3"/>
    <property type="match status" value="1"/>
</dbReference>
<dbReference type="InterPro" id="IPR052345">
    <property type="entry name" value="Rad_response_metalloprotease"/>
</dbReference>
<dbReference type="InterPro" id="IPR010982">
    <property type="entry name" value="Lambda_DNA-bd_dom_sf"/>
</dbReference>
<sequence length="382" mass="44077">MTEDLQTFCPDWISPPGDTIADIIEEREWTQTDLAKRLGYTTKHISLLINGKAPITEQTALKLETVLGSSARFWLTREAQYRAKLAPQDAAEDLRSWVSWLDELPVEELMAQGIIPKQDSDAKNQPNLVQEMLRFFRVASPQEWRNYYGGKEAAFRPIQAQPRDVGAILAWLRLGEIEAEKFNTQKYNSGKFETSLRAIRQLTVLSPAEFLPQMQQLCRNAGVVFFLVPTLSRAQTSGAARWLNSHKALIQLSLKENLNDRFWFSFFHEAAHILLHGKKEIFLDNWDGENRILSKQETEADEWVRKFLIPPEFDVELTQLRSKDKDRIIILARKLGIHPGIVVGRLQDEGIIPINWMNDLKEWCHPREMGFKNNTLPEMILI</sequence>
<evidence type="ECO:0000259" key="2">
    <source>
        <dbReference type="PROSITE" id="PS50943"/>
    </source>
</evidence>
<dbReference type="PROSITE" id="PS50943">
    <property type="entry name" value="HTH_CROC1"/>
    <property type="match status" value="1"/>
</dbReference>
<feature type="domain" description="HTH cro/C1-type" evidence="2">
    <location>
        <begin position="20"/>
        <end position="74"/>
    </location>
</feature>
<comment type="similarity">
    <text evidence="1">Belongs to the short-chain fatty acyl-CoA assimilation regulator (ScfR) family.</text>
</comment>
<dbReference type="PANTHER" id="PTHR43236">
    <property type="entry name" value="ANTITOXIN HIGA1"/>
    <property type="match status" value="1"/>
</dbReference>
<dbReference type="Proteomes" id="UP000664844">
    <property type="component" value="Unassembled WGS sequence"/>
</dbReference>
<dbReference type="Gene3D" id="1.10.260.40">
    <property type="entry name" value="lambda repressor-like DNA-binding domains"/>
    <property type="match status" value="1"/>
</dbReference>
<dbReference type="SMART" id="SM00530">
    <property type="entry name" value="HTH_XRE"/>
    <property type="match status" value="1"/>
</dbReference>
<evidence type="ECO:0000313" key="3">
    <source>
        <dbReference type="EMBL" id="MBO0349811.1"/>
    </source>
</evidence>
<dbReference type="InterPro" id="IPR010359">
    <property type="entry name" value="IrrE_HExxH"/>
</dbReference>
<organism evidence="3 4">
    <name type="scientific">Phormidium pseudopriestleyi FRX01</name>
    <dbReference type="NCBI Taxonomy" id="1759528"/>
    <lineage>
        <taxon>Bacteria</taxon>
        <taxon>Bacillati</taxon>
        <taxon>Cyanobacteriota</taxon>
        <taxon>Cyanophyceae</taxon>
        <taxon>Oscillatoriophycideae</taxon>
        <taxon>Oscillatoriales</taxon>
        <taxon>Oscillatoriaceae</taxon>
        <taxon>Phormidium</taxon>
    </lineage>
</organism>
<dbReference type="CDD" id="cd00093">
    <property type="entry name" value="HTH_XRE"/>
    <property type="match status" value="1"/>
</dbReference>
<evidence type="ECO:0000256" key="1">
    <source>
        <dbReference type="ARBA" id="ARBA00007227"/>
    </source>
</evidence>
<protein>
    <submittedName>
        <fullName evidence="3">Helix-turn-helix domain-containing protein</fullName>
    </submittedName>
</protein>
<keyword evidence="4" id="KW-1185">Reference proteome</keyword>
<name>A0ABS3FT87_9CYAN</name>
<comment type="caution">
    <text evidence="3">The sequence shown here is derived from an EMBL/GenBank/DDBJ whole genome shotgun (WGS) entry which is preliminary data.</text>
</comment>
<accession>A0ABS3FT87</accession>
<reference evidence="3 4" key="1">
    <citation type="submission" date="2021-03" db="EMBL/GenBank/DDBJ databases">
        <title>Metabolic Capacity of the Antarctic Cyanobacterium Phormidium pseudopriestleyi that Sustains Oxygenic Photosynthesis in the Presence of Hydrogen Sulfide.</title>
        <authorList>
            <person name="Lumian J.E."/>
            <person name="Jungblut A.D."/>
            <person name="Dillon M.L."/>
            <person name="Hawes I."/>
            <person name="Doran P.T."/>
            <person name="Mackey T.J."/>
            <person name="Dick G.J."/>
            <person name="Grettenberger C.L."/>
            <person name="Sumner D.Y."/>
        </authorList>
    </citation>
    <scope>NUCLEOTIDE SEQUENCE [LARGE SCALE GENOMIC DNA]</scope>
    <source>
        <strain evidence="3 4">FRX01</strain>
    </source>
</reference>
<dbReference type="InterPro" id="IPR001387">
    <property type="entry name" value="Cro/C1-type_HTH"/>
</dbReference>
<dbReference type="EMBL" id="JAFLQW010000322">
    <property type="protein sequence ID" value="MBO0349811.1"/>
    <property type="molecule type" value="Genomic_DNA"/>
</dbReference>
<dbReference type="Pfam" id="PF06114">
    <property type="entry name" value="Peptidase_M78"/>
    <property type="match status" value="1"/>
</dbReference>
<evidence type="ECO:0000313" key="4">
    <source>
        <dbReference type="Proteomes" id="UP000664844"/>
    </source>
</evidence>
<gene>
    <name evidence="3" type="ORF">J0895_11955</name>
</gene>
<proteinExistence type="inferred from homology"/>
<dbReference type="SUPFAM" id="SSF47413">
    <property type="entry name" value="lambda repressor-like DNA-binding domains"/>
    <property type="match status" value="1"/>
</dbReference>
<dbReference type="RefSeq" id="WP_207088317.1">
    <property type="nucleotide sequence ID" value="NZ_JAFLQW010000322.1"/>
</dbReference>